<evidence type="ECO:0000313" key="4">
    <source>
        <dbReference type="EMBL" id="SFJ62627.1"/>
    </source>
</evidence>
<protein>
    <submittedName>
        <fullName evidence="3">Uncharacterized protein</fullName>
    </submittedName>
</protein>
<evidence type="ECO:0000313" key="7">
    <source>
        <dbReference type="EMBL" id="SFJ75762.1"/>
    </source>
</evidence>
<dbReference type="EMBL" id="FORO01000023">
    <property type="protein sequence ID" value="SFJ35045.1"/>
    <property type="molecule type" value="Genomic_DNA"/>
</dbReference>
<reference evidence="3 8" key="1">
    <citation type="submission" date="2016-10" db="EMBL/GenBank/DDBJ databases">
        <authorList>
            <person name="de Groot N.N."/>
        </authorList>
    </citation>
    <scope>NUCLEOTIDE SEQUENCE [LARGE SCALE GENOMIC DNA]</scope>
    <source>
        <strain evidence="3 8">SP2</strain>
    </source>
</reference>
<evidence type="ECO:0000313" key="6">
    <source>
        <dbReference type="EMBL" id="SFJ75636.1"/>
    </source>
</evidence>
<evidence type="ECO:0000313" key="3">
    <source>
        <dbReference type="EMBL" id="SFJ38469.1"/>
    </source>
</evidence>
<dbReference type="EMBL" id="FORO01000079">
    <property type="protein sequence ID" value="SFJ75636.1"/>
    <property type="molecule type" value="Genomic_DNA"/>
</dbReference>
<dbReference type="Proteomes" id="UP000182829">
    <property type="component" value="Unassembled WGS sequence"/>
</dbReference>
<dbReference type="EMBL" id="FORO01000080">
    <property type="protein sequence ID" value="SFJ75762.1"/>
    <property type="molecule type" value="Genomic_DNA"/>
</dbReference>
<feature type="non-terminal residue" evidence="3">
    <location>
        <position position="29"/>
    </location>
</feature>
<evidence type="ECO:0000313" key="2">
    <source>
        <dbReference type="EMBL" id="SFJ35045.1"/>
    </source>
</evidence>
<evidence type="ECO:0000313" key="1">
    <source>
        <dbReference type="EMBL" id="SFJ03197.1"/>
    </source>
</evidence>
<dbReference type="AlphaFoldDB" id="A0A1I3QYA7"/>
<name>A0A1I3QYA7_9EURY</name>
<gene>
    <name evidence="1" type="ORF">SAMN05443661_1121</name>
    <name evidence="2" type="ORF">SAMN05443661_12361</name>
    <name evidence="3" type="ORF">SAMN05443661_12556</name>
    <name evidence="4" type="ORF">SAMN05443661_14821</name>
    <name evidence="5" type="ORF">SAMN05443661_14923</name>
    <name evidence="6" type="ORF">SAMN05443661_1795</name>
    <name evidence="7" type="ORF">SAMN05443661_1803</name>
</gene>
<dbReference type="EMBL" id="FORO01000012">
    <property type="protein sequence ID" value="SFJ03197.1"/>
    <property type="molecule type" value="Genomic_DNA"/>
</dbReference>
<evidence type="ECO:0000313" key="8">
    <source>
        <dbReference type="Proteomes" id="UP000182829"/>
    </source>
</evidence>
<sequence>MFPVEVFRSEASAANLLEQVRWREGLQCP</sequence>
<evidence type="ECO:0000313" key="5">
    <source>
        <dbReference type="EMBL" id="SFJ63329.1"/>
    </source>
</evidence>
<accession>A0A1I3QYA7</accession>
<dbReference type="EMBL" id="FORO01000025">
    <property type="protein sequence ID" value="SFJ38469.1"/>
    <property type="molecule type" value="Genomic_DNA"/>
</dbReference>
<organism evidence="3 8">
    <name type="scientific">Natronobacterium gregoryi</name>
    <dbReference type="NCBI Taxonomy" id="44930"/>
    <lineage>
        <taxon>Archaea</taxon>
        <taxon>Methanobacteriati</taxon>
        <taxon>Methanobacteriota</taxon>
        <taxon>Stenosarchaea group</taxon>
        <taxon>Halobacteria</taxon>
        <taxon>Halobacteriales</taxon>
        <taxon>Natrialbaceae</taxon>
        <taxon>Natronobacterium</taxon>
    </lineage>
</organism>
<proteinExistence type="predicted"/>
<dbReference type="EMBL" id="FORO01000049">
    <property type="protein sequence ID" value="SFJ63329.1"/>
    <property type="molecule type" value="Genomic_DNA"/>
</dbReference>
<dbReference type="EMBL" id="FORO01000048">
    <property type="protein sequence ID" value="SFJ62627.1"/>
    <property type="molecule type" value="Genomic_DNA"/>
</dbReference>